<organism evidence="2">
    <name type="scientific">Solanum chacoense</name>
    <name type="common">Chaco potato</name>
    <dbReference type="NCBI Taxonomy" id="4108"/>
    <lineage>
        <taxon>Eukaryota</taxon>
        <taxon>Viridiplantae</taxon>
        <taxon>Streptophyta</taxon>
        <taxon>Embryophyta</taxon>
        <taxon>Tracheophyta</taxon>
        <taxon>Spermatophyta</taxon>
        <taxon>Magnoliopsida</taxon>
        <taxon>eudicotyledons</taxon>
        <taxon>Gunneridae</taxon>
        <taxon>Pentapetalae</taxon>
        <taxon>asterids</taxon>
        <taxon>lamiids</taxon>
        <taxon>Solanales</taxon>
        <taxon>Solanaceae</taxon>
        <taxon>Solanoideae</taxon>
        <taxon>Solaneae</taxon>
        <taxon>Solanum</taxon>
    </lineage>
</organism>
<evidence type="ECO:0000256" key="1">
    <source>
        <dbReference type="SAM" id="Phobius"/>
    </source>
</evidence>
<keyword evidence="1" id="KW-0472">Membrane</keyword>
<sequence length="69" mass="7923">FGCRRSSQQVFSFHLTFSPHILPRLLLMFFAEKLCVFTGYGIPRSILSDRMLSFSVLSSRSFFDLAKQG</sequence>
<dbReference type="EMBL" id="GEDG01041808">
    <property type="protein sequence ID" value="JAP06316.1"/>
    <property type="molecule type" value="Transcribed_RNA"/>
</dbReference>
<name>A0A0V0GDS3_SOLCH</name>
<feature type="non-terminal residue" evidence="2">
    <location>
        <position position="1"/>
    </location>
</feature>
<feature type="transmembrane region" description="Helical" evidence="1">
    <location>
        <begin position="21"/>
        <end position="42"/>
    </location>
</feature>
<protein>
    <submittedName>
        <fullName evidence="2">Putative ovule protein</fullName>
    </submittedName>
</protein>
<keyword evidence="1" id="KW-1133">Transmembrane helix</keyword>
<keyword evidence="1" id="KW-0812">Transmembrane</keyword>
<accession>A0A0V0GDS3</accession>
<proteinExistence type="predicted"/>
<evidence type="ECO:0000313" key="2">
    <source>
        <dbReference type="EMBL" id="JAP06316.1"/>
    </source>
</evidence>
<reference evidence="2" key="1">
    <citation type="submission" date="2015-12" db="EMBL/GenBank/DDBJ databases">
        <title>Gene expression during late stages of embryo sac development: a critical building block for successful pollen-pistil interactions.</title>
        <authorList>
            <person name="Liu Y."/>
            <person name="Joly V."/>
            <person name="Sabar M."/>
            <person name="Matton D.P."/>
        </authorList>
    </citation>
    <scope>NUCLEOTIDE SEQUENCE</scope>
</reference>
<dbReference type="AlphaFoldDB" id="A0A0V0GDS3"/>